<evidence type="ECO:0000256" key="4">
    <source>
        <dbReference type="ARBA" id="ARBA00022679"/>
    </source>
</evidence>
<evidence type="ECO:0000256" key="2">
    <source>
        <dbReference type="ARBA" id="ARBA00011900"/>
    </source>
</evidence>
<keyword evidence="5" id="KW-0949">S-adenosyl-L-methionine</keyword>
<evidence type="ECO:0000256" key="3">
    <source>
        <dbReference type="ARBA" id="ARBA00022603"/>
    </source>
</evidence>
<keyword evidence="8" id="KW-0175">Coiled coil</keyword>
<reference evidence="11 12" key="1">
    <citation type="submission" date="2020-01" db="EMBL/GenBank/DDBJ databases">
        <title>Whole genome sequencing of Halomonas alkaliphila strain LS44.</title>
        <authorList>
            <person name="Kumar S."/>
            <person name="Paul D."/>
            <person name="Shouche Y."/>
            <person name="Suryavanshi M.V."/>
        </authorList>
    </citation>
    <scope>NUCLEOTIDE SEQUENCE [LARGE SCALE GENOMIC DNA]</scope>
    <source>
        <strain evidence="11 12">LS44</strain>
    </source>
</reference>
<dbReference type="GO" id="GO:0009007">
    <property type="term" value="F:site-specific DNA-methyltransferase (adenine-specific) activity"/>
    <property type="evidence" value="ECO:0007669"/>
    <property type="project" value="UniProtKB-EC"/>
</dbReference>
<feature type="domain" description="DNA methylase adenine-specific" evidence="9">
    <location>
        <begin position="120"/>
        <end position="420"/>
    </location>
</feature>
<dbReference type="AlphaFoldDB" id="A0A7C9JX03"/>
<gene>
    <name evidence="11" type="ORF">GPL32_06530</name>
</gene>
<name>A0A7C9JX03_9GAMM</name>
<dbReference type="InterPro" id="IPR022749">
    <property type="entry name" value="D12N6_MeTrfase_N"/>
</dbReference>
<evidence type="ECO:0000313" key="12">
    <source>
        <dbReference type="Proteomes" id="UP000480312"/>
    </source>
</evidence>
<dbReference type="SUPFAM" id="SSF53335">
    <property type="entry name" value="S-adenosyl-L-methionine-dependent methyltransferases"/>
    <property type="match status" value="1"/>
</dbReference>
<dbReference type="OrthoDB" id="9784823at2"/>
<evidence type="ECO:0000256" key="6">
    <source>
        <dbReference type="ARBA" id="ARBA00022747"/>
    </source>
</evidence>
<dbReference type="PRINTS" id="PR00507">
    <property type="entry name" value="N12N6MTFRASE"/>
</dbReference>
<dbReference type="GO" id="GO:0008170">
    <property type="term" value="F:N-methyltransferase activity"/>
    <property type="evidence" value="ECO:0007669"/>
    <property type="project" value="InterPro"/>
</dbReference>
<feature type="domain" description="N6 adenine-specific DNA methyltransferase N-terminal" evidence="10">
    <location>
        <begin position="7"/>
        <end position="51"/>
    </location>
</feature>
<dbReference type="GO" id="GO:0032259">
    <property type="term" value="P:methylation"/>
    <property type="evidence" value="ECO:0007669"/>
    <property type="project" value="UniProtKB-KW"/>
</dbReference>
<feature type="coiled-coil region" evidence="8">
    <location>
        <begin position="483"/>
        <end position="510"/>
    </location>
</feature>
<dbReference type="PANTHER" id="PTHR42933:SF4">
    <property type="entry name" value="TYPE I RESTRICTION ENZYME ECOKI METHYLASE SUBUNIT"/>
    <property type="match status" value="1"/>
</dbReference>
<keyword evidence="3 11" id="KW-0489">Methyltransferase</keyword>
<dbReference type="InterPro" id="IPR029063">
    <property type="entry name" value="SAM-dependent_MTases_sf"/>
</dbReference>
<dbReference type="PANTHER" id="PTHR42933">
    <property type="entry name" value="SLR6095 PROTEIN"/>
    <property type="match status" value="1"/>
</dbReference>
<comment type="similarity">
    <text evidence="1">Belongs to the N(4)/N(6)-methyltransferase family.</text>
</comment>
<keyword evidence="6" id="KW-0680">Restriction system</keyword>
<sequence>MNTPNLVAKLWSLCNLLRDDGVTYHEYITELTYLVFLKMVEETGQDELLPADNTWTDLENQNSASRLEFYKKMLIDLGGHGSRITQTIYNNAHTVIRKPATLDKLVTEIDKLDWYSARQEGLGDMYEGLLEINASEKKSGAGQYFTPRVLINAMVKLMKPTLDDVIVDPTAGTGGFLISAHHHIGANNDVDALDEAAYDRYQHKTFYGMEFVPDTRRLALMNLMLHDIAIDDHHAGILFGDTLSNEGKQLPKASLLLANPPFGTKQGGGIPTRDDLLFYSSNKQLAFLHLMYHVMLKPGGRAAVVLPDNVLFEAGQGAQVRHDLMEKCNLHTILRLPTGIFYAAGVKTNVLFFSKPEDPTQDKGNTQNVWVYDLRTNMPSFGKRTPFTDKHLEPFEAVFGDDPNGQSPRQEGEWSFNAEEIAVDPDATDENQGVSDDRLAKSRWRCFSREWIRDTKGDSLDISWLKDSESVDAANLPEPSVLAGEAMSELVQAMSELDNLMRELGAEEEADGQRVLLKEVMGEVK</sequence>
<dbReference type="Gene3D" id="1.20.1260.30">
    <property type="match status" value="1"/>
</dbReference>
<dbReference type="RefSeq" id="WP_162218064.1">
    <property type="nucleotide sequence ID" value="NZ_JAAEHK010000006.1"/>
</dbReference>
<accession>A0A7C9JX03</accession>
<dbReference type="GO" id="GO:0009307">
    <property type="term" value="P:DNA restriction-modification system"/>
    <property type="evidence" value="ECO:0007669"/>
    <property type="project" value="UniProtKB-KW"/>
</dbReference>
<evidence type="ECO:0000256" key="1">
    <source>
        <dbReference type="ARBA" id="ARBA00006594"/>
    </source>
</evidence>
<organism evidence="11 12">
    <name type="scientific">Vreelandella alkaliphila</name>
    <dbReference type="NCBI Taxonomy" id="272774"/>
    <lineage>
        <taxon>Bacteria</taxon>
        <taxon>Pseudomonadati</taxon>
        <taxon>Pseudomonadota</taxon>
        <taxon>Gammaproteobacteria</taxon>
        <taxon>Oceanospirillales</taxon>
        <taxon>Halomonadaceae</taxon>
        <taxon>Vreelandella</taxon>
    </lineage>
</organism>
<proteinExistence type="inferred from homology"/>
<comment type="caution">
    <text evidence="11">The sequence shown here is derived from an EMBL/GenBank/DDBJ whole genome shotgun (WGS) entry which is preliminary data.</text>
</comment>
<evidence type="ECO:0000259" key="10">
    <source>
        <dbReference type="Pfam" id="PF12161"/>
    </source>
</evidence>
<comment type="catalytic activity">
    <reaction evidence="7">
        <text>a 2'-deoxyadenosine in DNA + S-adenosyl-L-methionine = an N(6)-methyl-2'-deoxyadenosine in DNA + S-adenosyl-L-homocysteine + H(+)</text>
        <dbReference type="Rhea" id="RHEA:15197"/>
        <dbReference type="Rhea" id="RHEA-COMP:12418"/>
        <dbReference type="Rhea" id="RHEA-COMP:12419"/>
        <dbReference type="ChEBI" id="CHEBI:15378"/>
        <dbReference type="ChEBI" id="CHEBI:57856"/>
        <dbReference type="ChEBI" id="CHEBI:59789"/>
        <dbReference type="ChEBI" id="CHEBI:90615"/>
        <dbReference type="ChEBI" id="CHEBI:90616"/>
        <dbReference type="EC" id="2.1.1.72"/>
    </reaction>
</comment>
<dbReference type="GO" id="GO:0003677">
    <property type="term" value="F:DNA binding"/>
    <property type="evidence" value="ECO:0007669"/>
    <property type="project" value="InterPro"/>
</dbReference>
<dbReference type="InterPro" id="IPR003356">
    <property type="entry name" value="DNA_methylase_A-5"/>
</dbReference>
<dbReference type="Proteomes" id="UP000480312">
    <property type="component" value="Unassembled WGS sequence"/>
</dbReference>
<evidence type="ECO:0000256" key="7">
    <source>
        <dbReference type="ARBA" id="ARBA00047942"/>
    </source>
</evidence>
<dbReference type="Pfam" id="PF02384">
    <property type="entry name" value="N6_Mtase"/>
    <property type="match status" value="1"/>
</dbReference>
<dbReference type="EMBL" id="JAAEHK010000006">
    <property type="protein sequence ID" value="NDL70166.1"/>
    <property type="molecule type" value="Genomic_DNA"/>
</dbReference>
<keyword evidence="4" id="KW-0808">Transferase</keyword>
<evidence type="ECO:0000256" key="5">
    <source>
        <dbReference type="ARBA" id="ARBA00022691"/>
    </source>
</evidence>
<dbReference type="InterPro" id="IPR038333">
    <property type="entry name" value="T1MK-like_N_sf"/>
</dbReference>
<evidence type="ECO:0000256" key="8">
    <source>
        <dbReference type="SAM" id="Coils"/>
    </source>
</evidence>
<evidence type="ECO:0000313" key="11">
    <source>
        <dbReference type="EMBL" id="NDL70166.1"/>
    </source>
</evidence>
<evidence type="ECO:0000259" key="9">
    <source>
        <dbReference type="Pfam" id="PF02384"/>
    </source>
</evidence>
<dbReference type="Pfam" id="PF12161">
    <property type="entry name" value="HsdM_N"/>
    <property type="match status" value="1"/>
</dbReference>
<dbReference type="Gene3D" id="3.40.50.150">
    <property type="entry name" value="Vaccinia Virus protein VP39"/>
    <property type="match status" value="1"/>
</dbReference>
<protein>
    <recommendedName>
        <fullName evidence="2">site-specific DNA-methyltransferase (adenine-specific)</fullName>
        <ecNumber evidence="2">2.1.1.72</ecNumber>
    </recommendedName>
</protein>
<dbReference type="EC" id="2.1.1.72" evidence="2"/>
<dbReference type="InterPro" id="IPR051537">
    <property type="entry name" value="DNA_Adenine_Mtase"/>
</dbReference>